<name>A0AAP3EU90_RIEAN</name>
<sequence length="84" mass="9862">MKEKFAILHDTEKHGQILITKEYDLKDNFYKITYQFELEGVMPVFSLNIKSRKKANKVFKELENKETAISEIDKIIIAIQRVTG</sequence>
<accession>A0AAP3EU90</accession>
<evidence type="ECO:0000313" key="1">
    <source>
        <dbReference type="EMBL" id="MCW0524127.1"/>
    </source>
</evidence>
<reference evidence="1" key="1">
    <citation type="submission" date="2022-10" db="EMBL/GenBank/DDBJ databases">
        <title>Sifting through the core-genome to identify putative cross-protective antigens against Riemerella anatipestifer.</title>
        <authorList>
            <person name="Zheng X."/>
            <person name="Zhang W."/>
        </authorList>
    </citation>
    <scope>NUCLEOTIDE SEQUENCE</scope>
    <source>
        <strain evidence="1">ZWRA178</strain>
    </source>
</reference>
<evidence type="ECO:0000313" key="2">
    <source>
        <dbReference type="Proteomes" id="UP001207440"/>
    </source>
</evidence>
<proteinExistence type="predicted"/>
<gene>
    <name evidence="1" type="ORF">OKE68_07355</name>
</gene>
<dbReference type="AlphaFoldDB" id="A0AAP3EU90"/>
<dbReference type="Proteomes" id="UP001207440">
    <property type="component" value="Unassembled WGS sequence"/>
</dbReference>
<comment type="caution">
    <text evidence="1">The sequence shown here is derived from an EMBL/GenBank/DDBJ whole genome shotgun (WGS) entry which is preliminary data.</text>
</comment>
<dbReference type="RefSeq" id="WP_064969405.1">
    <property type="nucleotide sequence ID" value="NZ_CP029760.1"/>
</dbReference>
<dbReference type="EMBL" id="JAOZYT010000042">
    <property type="protein sequence ID" value="MCW0524127.1"/>
    <property type="molecule type" value="Genomic_DNA"/>
</dbReference>
<protein>
    <submittedName>
        <fullName evidence="1">Uncharacterized protein</fullName>
    </submittedName>
</protein>
<organism evidence="1 2">
    <name type="scientific">Riemerella anatipestifer</name>
    <name type="common">Moraxella anatipestifer</name>
    <dbReference type="NCBI Taxonomy" id="34085"/>
    <lineage>
        <taxon>Bacteria</taxon>
        <taxon>Pseudomonadati</taxon>
        <taxon>Bacteroidota</taxon>
        <taxon>Flavobacteriia</taxon>
        <taxon>Flavobacteriales</taxon>
        <taxon>Weeksellaceae</taxon>
        <taxon>Riemerella</taxon>
    </lineage>
</organism>